<dbReference type="PRINTS" id="PR00722">
    <property type="entry name" value="CHYMOTRYPSIN"/>
</dbReference>
<gene>
    <name evidence="5" type="ORF">SAMN04489726_3396</name>
</gene>
<dbReference type="InterPro" id="IPR050430">
    <property type="entry name" value="Peptidase_S1"/>
</dbReference>
<dbReference type="Gene3D" id="2.40.10.10">
    <property type="entry name" value="Trypsin-like serine proteases"/>
    <property type="match status" value="1"/>
</dbReference>
<evidence type="ECO:0000256" key="1">
    <source>
        <dbReference type="ARBA" id="ARBA00007664"/>
    </source>
</evidence>
<dbReference type="Pfam" id="PF00089">
    <property type="entry name" value="Trypsin"/>
    <property type="match status" value="1"/>
</dbReference>
<evidence type="ECO:0000313" key="5">
    <source>
        <dbReference type="EMBL" id="SDM79504.1"/>
    </source>
</evidence>
<keyword evidence="6" id="KW-1185">Reference proteome</keyword>
<dbReference type="STRING" id="211114.SAMN04489726_3396"/>
<protein>
    <submittedName>
        <fullName evidence="5">Kallikrein 6 (Neurosin, zyme)</fullName>
    </submittedName>
</protein>
<dbReference type="InterPro" id="IPR001254">
    <property type="entry name" value="Trypsin_dom"/>
</dbReference>
<evidence type="ECO:0000259" key="4">
    <source>
        <dbReference type="PROSITE" id="PS50240"/>
    </source>
</evidence>
<keyword evidence="2" id="KW-1015">Disulfide bond</keyword>
<feature type="domain" description="Peptidase S1" evidence="4">
    <location>
        <begin position="27"/>
        <end position="250"/>
    </location>
</feature>
<dbReference type="PANTHER" id="PTHR24276:SF98">
    <property type="entry name" value="FI18310P1-RELATED"/>
    <property type="match status" value="1"/>
</dbReference>
<dbReference type="InterPro" id="IPR001314">
    <property type="entry name" value="Peptidase_S1A"/>
</dbReference>
<dbReference type="CDD" id="cd00190">
    <property type="entry name" value="Tryp_SPc"/>
    <property type="match status" value="1"/>
</dbReference>
<proteinExistence type="inferred from homology"/>
<feature type="chain" id="PRO_5009245836" evidence="3">
    <location>
        <begin position="27"/>
        <end position="250"/>
    </location>
</feature>
<name>A0A1G9W4P4_ALLAB</name>
<dbReference type="EMBL" id="LT629701">
    <property type="protein sequence ID" value="SDM79504.1"/>
    <property type="molecule type" value="Genomic_DNA"/>
</dbReference>
<dbReference type="Proteomes" id="UP000183376">
    <property type="component" value="Chromosome I"/>
</dbReference>
<dbReference type="SUPFAM" id="SSF50494">
    <property type="entry name" value="Trypsin-like serine proteases"/>
    <property type="match status" value="1"/>
</dbReference>
<sequence length="250" mass="25796">MRRKVLAIAVSSLTAAVVLPAVTANAVVGGNAARSGEFPSAAYVQEVGEFACGAILIGEQHVLTVASCVRQPDPATLKVVLGGHSLRAAAPGQRTVGVEKVVVHPGYDSSKLTNNVAVIRLSEKVATTKRIRPVELGRAQPTGDVVLAGWGHDRNGRPPHSLRKVTVRPVQHETCVANYEGVGHVGAGALCVGGVEGKGACIFDNGGPMYAGGKLVGVISWGVAPCGQLRYPTVGSSVAHYADWISAQLT</sequence>
<dbReference type="PROSITE" id="PS50240">
    <property type="entry name" value="TRYPSIN_DOM"/>
    <property type="match status" value="1"/>
</dbReference>
<dbReference type="eggNOG" id="COG5640">
    <property type="taxonomic scope" value="Bacteria"/>
</dbReference>
<dbReference type="PANTHER" id="PTHR24276">
    <property type="entry name" value="POLYSERASE-RELATED"/>
    <property type="match status" value="1"/>
</dbReference>
<feature type="signal peptide" evidence="3">
    <location>
        <begin position="1"/>
        <end position="26"/>
    </location>
</feature>
<dbReference type="AlphaFoldDB" id="A0A1G9W4P4"/>
<dbReference type="GO" id="GO:0006508">
    <property type="term" value="P:proteolysis"/>
    <property type="evidence" value="ECO:0007669"/>
    <property type="project" value="InterPro"/>
</dbReference>
<accession>A0A1G9W4P4</accession>
<keyword evidence="3" id="KW-0732">Signal</keyword>
<comment type="similarity">
    <text evidence="1">Belongs to the peptidase S1 family.</text>
</comment>
<dbReference type="GO" id="GO:0004252">
    <property type="term" value="F:serine-type endopeptidase activity"/>
    <property type="evidence" value="ECO:0007669"/>
    <property type="project" value="InterPro"/>
</dbReference>
<evidence type="ECO:0000313" key="6">
    <source>
        <dbReference type="Proteomes" id="UP000183376"/>
    </source>
</evidence>
<dbReference type="InterPro" id="IPR043504">
    <property type="entry name" value="Peptidase_S1_PA_chymotrypsin"/>
</dbReference>
<reference evidence="5 6" key="1">
    <citation type="submission" date="2016-10" db="EMBL/GenBank/DDBJ databases">
        <authorList>
            <person name="de Groot N.N."/>
        </authorList>
    </citation>
    <scope>NUCLEOTIDE SEQUENCE [LARGE SCALE GENOMIC DNA]</scope>
    <source>
        <strain evidence="5 6">DSM 44149</strain>
    </source>
</reference>
<dbReference type="SMART" id="SM00020">
    <property type="entry name" value="Tryp_SPc"/>
    <property type="match status" value="1"/>
</dbReference>
<dbReference type="InterPro" id="IPR009003">
    <property type="entry name" value="Peptidase_S1_PA"/>
</dbReference>
<organism evidence="5 6">
    <name type="scientific">Allokutzneria albata</name>
    <name type="common">Kibdelosporangium albatum</name>
    <dbReference type="NCBI Taxonomy" id="211114"/>
    <lineage>
        <taxon>Bacteria</taxon>
        <taxon>Bacillati</taxon>
        <taxon>Actinomycetota</taxon>
        <taxon>Actinomycetes</taxon>
        <taxon>Pseudonocardiales</taxon>
        <taxon>Pseudonocardiaceae</taxon>
        <taxon>Allokutzneria</taxon>
    </lineage>
</organism>
<dbReference type="FunFam" id="2.40.10.10:FF:000068">
    <property type="entry name" value="transmembrane protease serine 2"/>
    <property type="match status" value="1"/>
</dbReference>
<evidence type="ECO:0000256" key="2">
    <source>
        <dbReference type="ARBA" id="ARBA00023157"/>
    </source>
</evidence>
<evidence type="ECO:0000256" key="3">
    <source>
        <dbReference type="SAM" id="SignalP"/>
    </source>
</evidence>